<dbReference type="InterPro" id="IPR002035">
    <property type="entry name" value="VWF_A"/>
</dbReference>
<organism evidence="3 4">
    <name type="scientific">Panagrellus redivivus</name>
    <name type="common">Microworm</name>
    <dbReference type="NCBI Taxonomy" id="6233"/>
    <lineage>
        <taxon>Eukaryota</taxon>
        <taxon>Metazoa</taxon>
        <taxon>Ecdysozoa</taxon>
        <taxon>Nematoda</taxon>
        <taxon>Chromadorea</taxon>
        <taxon>Rhabditida</taxon>
        <taxon>Tylenchina</taxon>
        <taxon>Panagrolaimomorpha</taxon>
        <taxon>Panagrolaimoidea</taxon>
        <taxon>Panagrolaimidae</taxon>
        <taxon>Panagrellus</taxon>
    </lineage>
</organism>
<dbReference type="Gene3D" id="3.40.50.410">
    <property type="entry name" value="von Willebrand factor, type A domain"/>
    <property type="match status" value="1"/>
</dbReference>
<keyword evidence="3" id="KW-1185">Reference proteome</keyword>
<dbReference type="PANTHER" id="PTHR31024:SF3">
    <property type="entry name" value="C-TYPE LECTIN-RELATED"/>
    <property type="match status" value="1"/>
</dbReference>
<dbReference type="PANTHER" id="PTHR31024">
    <property type="entry name" value="C-TYPE LECTIN"/>
    <property type="match status" value="1"/>
</dbReference>
<reference evidence="3" key="1">
    <citation type="journal article" date="2013" name="Genetics">
        <title>The draft genome and transcriptome of Panagrellus redivivus are shaped by the harsh demands of a free-living lifestyle.</title>
        <authorList>
            <person name="Srinivasan J."/>
            <person name="Dillman A.R."/>
            <person name="Macchietto M.G."/>
            <person name="Heikkinen L."/>
            <person name="Lakso M."/>
            <person name="Fracchia K.M."/>
            <person name="Antoshechkin I."/>
            <person name="Mortazavi A."/>
            <person name="Wong G."/>
            <person name="Sternberg P.W."/>
        </authorList>
    </citation>
    <scope>NUCLEOTIDE SEQUENCE [LARGE SCALE GENOMIC DNA]</scope>
    <source>
        <strain evidence="3">MT8872</strain>
    </source>
</reference>
<evidence type="ECO:0000256" key="1">
    <source>
        <dbReference type="SAM" id="SignalP"/>
    </source>
</evidence>
<dbReference type="PROSITE" id="PS50234">
    <property type="entry name" value="VWFA"/>
    <property type="match status" value="1"/>
</dbReference>
<sequence length="367" mass="40046">MQLFRVVVALFIALIGHVNADTVAADGVACANVPKKAWLDIAVIIQTSAPTTVPAIMLDIVSDLSSCLYQLNIGATGDHNSRVALITYDGRGAVLRHGLTDKQTFNDVRASLKEIEAIQSNDTFANMAAGLRLAMTHLNAYPSYRIQAYVVLAATYDTYATDYPFQMLNLIKQSGTKVATIAYTPSNGVFNPKIGQLASPGLDLSNHKTPQDFGRVISLMNCRCLAGQTQLVINETIYAECFTAVPAVAVSKMITCPNHGKLITAQTRNRYNFITKVLLPSILPNVTSFNVDLVRAGNNNNWNWDAFSGMIPYDNIPNFDDQPSQADSWGYLAQNQYGEWGLYADDGNSAARQYICASRACDASYKC</sequence>
<feature type="signal peptide" evidence="1">
    <location>
        <begin position="1"/>
        <end position="20"/>
    </location>
</feature>
<feature type="domain" description="VWFA" evidence="2">
    <location>
        <begin position="40"/>
        <end position="229"/>
    </location>
</feature>
<dbReference type="InterPro" id="IPR036465">
    <property type="entry name" value="vWFA_dom_sf"/>
</dbReference>
<feature type="chain" id="PRO_5028969292" evidence="1">
    <location>
        <begin position="21"/>
        <end position="367"/>
    </location>
</feature>
<protein>
    <submittedName>
        <fullName evidence="4">VWFA domain-containing protein</fullName>
    </submittedName>
</protein>
<dbReference type="Proteomes" id="UP000492821">
    <property type="component" value="Unassembled WGS sequence"/>
</dbReference>
<proteinExistence type="predicted"/>
<keyword evidence="1" id="KW-0732">Signal</keyword>
<dbReference type="AlphaFoldDB" id="A0A7E4V9X1"/>
<evidence type="ECO:0000313" key="3">
    <source>
        <dbReference type="Proteomes" id="UP000492821"/>
    </source>
</evidence>
<evidence type="ECO:0000313" key="4">
    <source>
        <dbReference type="WBParaSite" id="Pan_g18410.t1"/>
    </source>
</evidence>
<dbReference type="CDD" id="cd00037">
    <property type="entry name" value="CLECT"/>
    <property type="match status" value="1"/>
</dbReference>
<evidence type="ECO:0000259" key="2">
    <source>
        <dbReference type="PROSITE" id="PS50234"/>
    </source>
</evidence>
<dbReference type="SUPFAM" id="SSF53300">
    <property type="entry name" value="vWA-like"/>
    <property type="match status" value="1"/>
</dbReference>
<reference evidence="4" key="2">
    <citation type="submission" date="2020-10" db="UniProtKB">
        <authorList>
            <consortium name="WormBaseParasite"/>
        </authorList>
    </citation>
    <scope>IDENTIFICATION</scope>
</reference>
<accession>A0A7E4V9X1</accession>
<dbReference type="WBParaSite" id="Pan_g18410.t1">
    <property type="protein sequence ID" value="Pan_g18410.t1"/>
    <property type="gene ID" value="Pan_g18410"/>
</dbReference>
<name>A0A7E4V9X1_PANRE</name>